<reference evidence="2 3" key="1">
    <citation type="submission" date="2019-07" db="EMBL/GenBank/DDBJ databases">
        <title>Genomic Encyclopedia of Archaeal and Bacterial Type Strains, Phase II (KMG-II): from individual species to whole genera.</title>
        <authorList>
            <person name="Goeker M."/>
        </authorList>
    </citation>
    <scope>NUCLEOTIDE SEQUENCE [LARGE SCALE GENOMIC DNA]</scope>
    <source>
        <strain evidence="2 3">DSM 17527</strain>
    </source>
</reference>
<comment type="caution">
    <text evidence="2">The sequence shown here is derived from an EMBL/GenBank/DDBJ whole genome shotgun (WGS) entry which is preliminary data.</text>
</comment>
<evidence type="ECO:0000313" key="3">
    <source>
        <dbReference type="Proteomes" id="UP000324376"/>
    </source>
</evidence>
<sequence length="177" mass="20457">MDLKVRELISKDIPHIVAYWHTSPSDFLEGMGVDLTKLPSRESLSKMLTNQLALPIKERASYALIWECDGVAVGHSNVNAIRYGQQANIHLHLWTTSYRKRGMGTELVKKSLPFYFNNLKLQRLICEPYALNPAPNKTLEKVGFTYEKTYRTIPGSLNFEQDVCRWVLDRERFKVLL</sequence>
<protein>
    <submittedName>
        <fullName evidence="2">RimJ/RimL family protein N-acetyltransferase</fullName>
    </submittedName>
</protein>
<proteinExistence type="predicted"/>
<dbReference type="SUPFAM" id="SSF55729">
    <property type="entry name" value="Acyl-CoA N-acyltransferases (Nat)"/>
    <property type="match status" value="1"/>
</dbReference>
<dbReference type="PROSITE" id="PS51186">
    <property type="entry name" value="GNAT"/>
    <property type="match status" value="1"/>
</dbReference>
<gene>
    <name evidence="2" type="ORF">BD809_10659</name>
</gene>
<dbReference type="AlphaFoldDB" id="A0A5S5C039"/>
<dbReference type="InterPro" id="IPR000182">
    <property type="entry name" value="GNAT_dom"/>
</dbReference>
<dbReference type="GO" id="GO:0016747">
    <property type="term" value="F:acyltransferase activity, transferring groups other than amino-acyl groups"/>
    <property type="evidence" value="ECO:0007669"/>
    <property type="project" value="InterPro"/>
</dbReference>
<evidence type="ECO:0000259" key="1">
    <source>
        <dbReference type="PROSITE" id="PS51186"/>
    </source>
</evidence>
<dbReference type="Pfam" id="PF13302">
    <property type="entry name" value="Acetyltransf_3"/>
    <property type="match status" value="1"/>
</dbReference>
<accession>A0A5S5C039</accession>
<evidence type="ECO:0000313" key="2">
    <source>
        <dbReference type="EMBL" id="TYP72811.1"/>
    </source>
</evidence>
<feature type="domain" description="N-acetyltransferase" evidence="1">
    <location>
        <begin position="3"/>
        <end position="171"/>
    </location>
</feature>
<dbReference type="EMBL" id="VNHU01000006">
    <property type="protein sequence ID" value="TYP72811.1"/>
    <property type="molecule type" value="Genomic_DNA"/>
</dbReference>
<keyword evidence="3" id="KW-1185">Reference proteome</keyword>
<organism evidence="2 3">
    <name type="scientific">Aquimarina intermedia</name>
    <dbReference type="NCBI Taxonomy" id="350814"/>
    <lineage>
        <taxon>Bacteria</taxon>
        <taxon>Pseudomonadati</taxon>
        <taxon>Bacteroidota</taxon>
        <taxon>Flavobacteriia</taxon>
        <taxon>Flavobacteriales</taxon>
        <taxon>Flavobacteriaceae</taxon>
        <taxon>Aquimarina</taxon>
    </lineage>
</organism>
<dbReference type="Proteomes" id="UP000324376">
    <property type="component" value="Unassembled WGS sequence"/>
</dbReference>
<dbReference type="RefSeq" id="WP_148782848.1">
    <property type="nucleotide sequence ID" value="NZ_VNHU01000006.1"/>
</dbReference>
<dbReference type="InterPro" id="IPR016181">
    <property type="entry name" value="Acyl_CoA_acyltransferase"/>
</dbReference>
<dbReference type="OrthoDB" id="8221510at2"/>
<keyword evidence="2" id="KW-0808">Transferase</keyword>
<name>A0A5S5C039_9FLAO</name>
<dbReference type="Gene3D" id="3.40.630.30">
    <property type="match status" value="1"/>
</dbReference>